<evidence type="ECO:0000256" key="1">
    <source>
        <dbReference type="ARBA" id="ARBA00023125"/>
    </source>
</evidence>
<dbReference type="SUPFAM" id="SSF47413">
    <property type="entry name" value="lambda repressor-like DNA-binding domains"/>
    <property type="match status" value="1"/>
</dbReference>
<evidence type="ECO:0000313" key="4">
    <source>
        <dbReference type="Proteomes" id="UP001216253"/>
    </source>
</evidence>
<dbReference type="RefSeq" id="WP_275230553.1">
    <property type="nucleotide sequence ID" value="NZ_JARESE010000082.1"/>
</dbReference>
<sequence>MALKMHHSLATHPGDWLKTEVVEAHGLKVGEAAGHLGVSRQTLSKLLNAGQGLTADMAIRVEKAFGISADTLMRMQTTFDMAKARGHEKELEVEPYRAARHADPFARVA</sequence>
<dbReference type="Gene3D" id="1.10.260.40">
    <property type="entry name" value="lambda repressor-like DNA-binding domains"/>
    <property type="match status" value="1"/>
</dbReference>
<name>A0ABT5WX09_9SPHN</name>
<keyword evidence="4" id="KW-1185">Reference proteome</keyword>
<dbReference type="PANTHER" id="PTHR36924">
    <property type="entry name" value="ANTITOXIN HIGA-1"/>
    <property type="match status" value="1"/>
</dbReference>
<evidence type="ECO:0000313" key="3">
    <source>
        <dbReference type="EMBL" id="MDE8654444.1"/>
    </source>
</evidence>
<dbReference type="PANTHER" id="PTHR36924:SF1">
    <property type="entry name" value="ANTITOXIN HIGA-1"/>
    <property type="match status" value="1"/>
</dbReference>
<protein>
    <submittedName>
        <fullName evidence="3">HigA family addiction module antitoxin</fullName>
    </submittedName>
</protein>
<gene>
    <name evidence="3" type="ORF">PYV00_22360</name>
</gene>
<dbReference type="PROSITE" id="PS50943">
    <property type="entry name" value="HTH_CROC1"/>
    <property type="match status" value="1"/>
</dbReference>
<accession>A0ABT5WX09</accession>
<dbReference type="Proteomes" id="UP001216253">
    <property type="component" value="Unassembled WGS sequence"/>
</dbReference>
<organism evidence="3 4">
    <name type="scientific">Novosphingobium album</name>
    <name type="common">ex Liu et al. 2023</name>
    <dbReference type="NCBI Taxonomy" id="3031130"/>
    <lineage>
        <taxon>Bacteria</taxon>
        <taxon>Pseudomonadati</taxon>
        <taxon>Pseudomonadota</taxon>
        <taxon>Alphaproteobacteria</taxon>
        <taxon>Sphingomonadales</taxon>
        <taxon>Sphingomonadaceae</taxon>
        <taxon>Novosphingobium</taxon>
    </lineage>
</organism>
<proteinExistence type="predicted"/>
<dbReference type="NCBIfam" id="TIGR02607">
    <property type="entry name" value="antidote_HigA"/>
    <property type="match status" value="1"/>
</dbReference>
<dbReference type="EMBL" id="JARESE010000082">
    <property type="protein sequence ID" value="MDE8654444.1"/>
    <property type="molecule type" value="Genomic_DNA"/>
</dbReference>
<keyword evidence="1" id="KW-0238">DNA-binding</keyword>
<dbReference type="InterPro" id="IPR001387">
    <property type="entry name" value="Cro/C1-type_HTH"/>
</dbReference>
<feature type="domain" description="HTH cro/C1-type" evidence="2">
    <location>
        <begin position="23"/>
        <end position="72"/>
    </location>
</feature>
<dbReference type="InterPro" id="IPR013430">
    <property type="entry name" value="Toxin_antidote_HigA"/>
</dbReference>
<dbReference type="SMART" id="SM00530">
    <property type="entry name" value="HTH_XRE"/>
    <property type="match status" value="1"/>
</dbReference>
<dbReference type="CDD" id="cd00093">
    <property type="entry name" value="HTH_XRE"/>
    <property type="match status" value="1"/>
</dbReference>
<evidence type="ECO:0000259" key="2">
    <source>
        <dbReference type="PROSITE" id="PS50943"/>
    </source>
</evidence>
<dbReference type="Pfam" id="PF01381">
    <property type="entry name" value="HTH_3"/>
    <property type="match status" value="1"/>
</dbReference>
<comment type="caution">
    <text evidence="3">The sequence shown here is derived from an EMBL/GenBank/DDBJ whole genome shotgun (WGS) entry which is preliminary data.</text>
</comment>
<reference evidence="3 4" key="1">
    <citation type="submission" date="2023-03" db="EMBL/GenBank/DDBJ databases">
        <title>NovoSphingobium album sp. nov. isolated from polycyclic aromatic hydrocarbons- and heavy-metal polluted soil.</title>
        <authorList>
            <person name="Liu Z."/>
            <person name="Wang K."/>
        </authorList>
    </citation>
    <scope>NUCLEOTIDE SEQUENCE [LARGE SCALE GENOMIC DNA]</scope>
    <source>
        <strain evidence="3 4">H3SJ31-1</strain>
    </source>
</reference>
<dbReference type="InterPro" id="IPR010982">
    <property type="entry name" value="Lambda_DNA-bd_dom_sf"/>
</dbReference>